<sequence length="80" mass="9082">MLNNHGRIGQTIAKGVKLNLGGGAEAVVDLHLNEEGFLLIDGLGLDQFDYNWHWHTLEDGSNRVELQILYCEDDEDDWDE</sequence>
<keyword evidence="2" id="KW-1185">Reference proteome</keyword>
<proteinExistence type="predicted"/>
<dbReference type="Proteomes" id="UP000268829">
    <property type="component" value="Unassembled WGS sequence"/>
</dbReference>
<dbReference type="RefSeq" id="WP_122903597.1">
    <property type="nucleotide sequence ID" value="NZ_RHHS01000013.1"/>
</dbReference>
<dbReference type="EMBL" id="RHHS01000013">
    <property type="protein sequence ID" value="RNB59430.1"/>
    <property type="molecule type" value="Genomic_DNA"/>
</dbReference>
<evidence type="ECO:0000313" key="2">
    <source>
        <dbReference type="Proteomes" id="UP000268829"/>
    </source>
</evidence>
<comment type="caution">
    <text evidence="1">The sequence shown here is derived from an EMBL/GenBank/DDBJ whole genome shotgun (WGS) entry which is preliminary data.</text>
</comment>
<organism evidence="1 2">
    <name type="scientific">Brevibacillus gelatini</name>
    <dbReference type="NCBI Taxonomy" id="1655277"/>
    <lineage>
        <taxon>Bacteria</taxon>
        <taxon>Bacillati</taxon>
        <taxon>Bacillota</taxon>
        <taxon>Bacilli</taxon>
        <taxon>Bacillales</taxon>
        <taxon>Paenibacillaceae</taxon>
        <taxon>Brevibacillus</taxon>
    </lineage>
</organism>
<evidence type="ECO:0000313" key="1">
    <source>
        <dbReference type="EMBL" id="RNB59430.1"/>
    </source>
</evidence>
<reference evidence="1 2" key="1">
    <citation type="submission" date="2018-10" db="EMBL/GenBank/DDBJ databases">
        <title>Phylogenomics of Brevibacillus.</title>
        <authorList>
            <person name="Dunlap C."/>
        </authorList>
    </citation>
    <scope>NUCLEOTIDE SEQUENCE [LARGE SCALE GENOMIC DNA]</scope>
    <source>
        <strain evidence="1 2">DSM 100115</strain>
    </source>
</reference>
<protein>
    <submittedName>
        <fullName evidence="1">Uncharacterized protein</fullName>
    </submittedName>
</protein>
<dbReference type="AlphaFoldDB" id="A0A3M8B7T6"/>
<name>A0A3M8B7T6_9BACL</name>
<accession>A0A3M8B7T6</accession>
<gene>
    <name evidence="1" type="ORF">EDM57_04620</name>
</gene>
<dbReference type="OrthoDB" id="5287468at2"/>